<evidence type="ECO:0000313" key="2">
    <source>
        <dbReference type="EMBL" id="KZP30651.1"/>
    </source>
</evidence>
<dbReference type="AlphaFoldDB" id="A0A166TIP0"/>
<feature type="chain" id="PRO_5007880075" evidence="1">
    <location>
        <begin position="30"/>
        <end position="118"/>
    </location>
</feature>
<keyword evidence="1" id="KW-0732">Signal</keyword>
<sequence length="118" mass="12785">MQLFTPTKSLPSRLALVLVLSVLSLGASAAPYQHAKRCNSALYMDCVAAEDCCPFSYCQNLSGDPNVVTGSCFPGFTETPYVKTVTPETALSPPPQPTGWQRGTPIDCGPHWWDNIFC</sequence>
<dbReference type="Proteomes" id="UP000076532">
    <property type="component" value="Unassembled WGS sequence"/>
</dbReference>
<evidence type="ECO:0000313" key="3">
    <source>
        <dbReference type="Proteomes" id="UP000076532"/>
    </source>
</evidence>
<name>A0A166TIP0_9AGAM</name>
<keyword evidence="3" id="KW-1185">Reference proteome</keyword>
<dbReference type="EMBL" id="KV417492">
    <property type="protein sequence ID" value="KZP30651.1"/>
    <property type="molecule type" value="Genomic_DNA"/>
</dbReference>
<evidence type="ECO:0000256" key="1">
    <source>
        <dbReference type="SAM" id="SignalP"/>
    </source>
</evidence>
<proteinExistence type="predicted"/>
<reference evidence="2 3" key="1">
    <citation type="journal article" date="2016" name="Mol. Biol. Evol.">
        <title>Comparative Genomics of Early-Diverging Mushroom-Forming Fungi Provides Insights into the Origins of Lignocellulose Decay Capabilities.</title>
        <authorList>
            <person name="Nagy L.G."/>
            <person name="Riley R."/>
            <person name="Tritt A."/>
            <person name="Adam C."/>
            <person name="Daum C."/>
            <person name="Floudas D."/>
            <person name="Sun H."/>
            <person name="Yadav J.S."/>
            <person name="Pangilinan J."/>
            <person name="Larsson K.H."/>
            <person name="Matsuura K."/>
            <person name="Barry K."/>
            <person name="Labutti K."/>
            <person name="Kuo R."/>
            <person name="Ohm R.A."/>
            <person name="Bhattacharya S.S."/>
            <person name="Shirouzu T."/>
            <person name="Yoshinaga Y."/>
            <person name="Martin F.M."/>
            <person name="Grigoriev I.V."/>
            <person name="Hibbett D.S."/>
        </authorList>
    </citation>
    <scope>NUCLEOTIDE SEQUENCE [LARGE SCALE GENOMIC DNA]</scope>
    <source>
        <strain evidence="2 3">CBS 109695</strain>
    </source>
</reference>
<accession>A0A166TIP0</accession>
<feature type="signal peptide" evidence="1">
    <location>
        <begin position="1"/>
        <end position="29"/>
    </location>
</feature>
<organism evidence="2 3">
    <name type="scientific">Athelia psychrophila</name>
    <dbReference type="NCBI Taxonomy" id="1759441"/>
    <lineage>
        <taxon>Eukaryota</taxon>
        <taxon>Fungi</taxon>
        <taxon>Dikarya</taxon>
        <taxon>Basidiomycota</taxon>
        <taxon>Agaricomycotina</taxon>
        <taxon>Agaricomycetes</taxon>
        <taxon>Agaricomycetidae</taxon>
        <taxon>Atheliales</taxon>
        <taxon>Atheliaceae</taxon>
        <taxon>Athelia</taxon>
    </lineage>
</organism>
<gene>
    <name evidence="2" type="ORF">FIBSPDRAFT_945589</name>
</gene>
<protein>
    <submittedName>
        <fullName evidence="2">Uncharacterized protein</fullName>
    </submittedName>
</protein>